<dbReference type="EMBL" id="JBJUIK010000007">
    <property type="protein sequence ID" value="KAL3521994.1"/>
    <property type="molecule type" value="Genomic_DNA"/>
</dbReference>
<dbReference type="PANTHER" id="PTHR46083:SF5">
    <property type="entry name" value="STARCH SYNTHASE 3, CHLOROPLASTIC_AMYLOPLASTIC"/>
    <property type="match status" value="1"/>
</dbReference>
<comment type="pathway">
    <text evidence="2">Glycan biosynthesis; starch biosynthesis.</text>
</comment>
<evidence type="ECO:0000256" key="5">
    <source>
        <dbReference type="ARBA" id="ARBA00022679"/>
    </source>
</evidence>
<keyword evidence="5" id="KW-0808">Transferase</keyword>
<dbReference type="EC" id="2.4.1.21" evidence="3"/>
<evidence type="ECO:0000256" key="1">
    <source>
        <dbReference type="ARBA" id="ARBA00001478"/>
    </source>
</evidence>
<proteinExistence type="predicted"/>
<evidence type="ECO:0000259" key="7">
    <source>
        <dbReference type="Pfam" id="PF08323"/>
    </source>
</evidence>
<reference evidence="8 9" key="1">
    <citation type="submission" date="2024-11" db="EMBL/GenBank/DDBJ databases">
        <title>A near-complete genome assembly of Cinchona calisaya.</title>
        <authorList>
            <person name="Lian D.C."/>
            <person name="Zhao X.W."/>
            <person name="Wei L."/>
        </authorList>
    </citation>
    <scope>NUCLEOTIDE SEQUENCE [LARGE SCALE GENOMIC DNA]</scope>
    <source>
        <tissue evidence="8">Nenye</tissue>
    </source>
</reference>
<keyword evidence="6" id="KW-0750">Starch biosynthesis</keyword>
<evidence type="ECO:0000256" key="4">
    <source>
        <dbReference type="ARBA" id="ARBA00022676"/>
    </source>
</evidence>
<keyword evidence="4" id="KW-0328">Glycosyltransferase</keyword>
<name>A0ABD2ZRD7_9GENT</name>
<evidence type="ECO:0000313" key="9">
    <source>
        <dbReference type="Proteomes" id="UP001630127"/>
    </source>
</evidence>
<evidence type="ECO:0000256" key="6">
    <source>
        <dbReference type="ARBA" id="ARBA00022922"/>
    </source>
</evidence>
<dbReference type="Proteomes" id="UP001630127">
    <property type="component" value="Unassembled WGS sequence"/>
</dbReference>
<evidence type="ECO:0000256" key="2">
    <source>
        <dbReference type="ARBA" id="ARBA00004727"/>
    </source>
</evidence>
<comment type="caution">
    <text evidence="8">The sequence shown here is derived from an EMBL/GenBank/DDBJ whole genome shotgun (WGS) entry which is preliminary data.</text>
</comment>
<dbReference type="AlphaFoldDB" id="A0ABD2ZRD7"/>
<gene>
    <name evidence="8" type="ORF">ACH5RR_014828</name>
</gene>
<evidence type="ECO:0000256" key="3">
    <source>
        <dbReference type="ARBA" id="ARBA00012588"/>
    </source>
</evidence>
<keyword evidence="9" id="KW-1185">Reference proteome</keyword>
<feature type="domain" description="Starch synthase catalytic" evidence="7">
    <location>
        <begin position="157"/>
        <end position="228"/>
    </location>
</feature>
<protein>
    <recommendedName>
        <fullName evidence="3">starch synthase</fullName>
        <ecNumber evidence="3">2.4.1.21</ecNumber>
    </recommendedName>
</protein>
<dbReference type="SUPFAM" id="SSF53756">
    <property type="entry name" value="UDP-Glycosyltransferase/glycogen phosphorylase"/>
    <property type="match status" value="1"/>
</dbReference>
<comment type="catalytic activity">
    <reaction evidence="1">
        <text>[(1-&gt;4)-alpha-D-glucosyl](n) + ADP-alpha-D-glucose = [(1-&gt;4)-alpha-D-glucosyl](n+1) + ADP + H(+)</text>
        <dbReference type="Rhea" id="RHEA:18189"/>
        <dbReference type="Rhea" id="RHEA-COMP:9584"/>
        <dbReference type="Rhea" id="RHEA-COMP:9587"/>
        <dbReference type="ChEBI" id="CHEBI:15378"/>
        <dbReference type="ChEBI" id="CHEBI:15444"/>
        <dbReference type="ChEBI" id="CHEBI:57498"/>
        <dbReference type="ChEBI" id="CHEBI:456216"/>
        <dbReference type="EC" id="2.4.1.21"/>
    </reaction>
</comment>
<sequence>MESLKFGSDAHSILGLTAWAHCHQNVACTKVKVPLDAYLMDFVFSERKDGGIFDNKNGMDYHVPVSGGVNKEPPCILCILQLKWHPLLRKSFQLPAVSFCCVLMAWEVTSLNSVMHLICTIGVGGLCCVVTSFSLAVQDLNHSVDIILPKYECMNSVHDIIHCHDWSSAPVAWLFKELYMHYGRSKARVVFTIHNLEFGAQLIGKAMAYSNKVSANPAVAAHLYKFHGILNGIHPDIWDPYNDEFIPVVLLGSAPDPRVQNNFVNLANQLHSSHNDRARLCLTYDEPLSHLIYASADFILVPSVSEPCGLTQLTAMRYDAAGVDYTVDSTGSDKAAYFFHLL</sequence>
<dbReference type="Pfam" id="PF08323">
    <property type="entry name" value="Glyco_transf_5"/>
    <property type="match status" value="1"/>
</dbReference>
<accession>A0ABD2ZRD7</accession>
<organism evidence="8 9">
    <name type="scientific">Cinchona calisaya</name>
    <dbReference type="NCBI Taxonomy" id="153742"/>
    <lineage>
        <taxon>Eukaryota</taxon>
        <taxon>Viridiplantae</taxon>
        <taxon>Streptophyta</taxon>
        <taxon>Embryophyta</taxon>
        <taxon>Tracheophyta</taxon>
        <taxon>Spermatophyta</taxon>
        <taxon>Magnoliopsida</taxon>
        <taxon>eudicotyledons</taxon>
        <taxon>Gunneridae</taxon>
        <taxon>Pentapetalae</taxon>
        <taxon>asterids</taxon>
        <taxon>lamiids</taxon>
        <taxon>Gentianales</taxon>
        <taxon>Rubiaceae</taxon>
        <taxon>Cinchonoideae</taxon>
        <taxon>Cinchoneae</taxon>
        <taxon>Cinchona</taxon>
    </lineage>
</organism>
<dbReference type="InterPro" id="IPR013534">
    <property type="entry name" value="Starch_synth_cat_dom"/>
</dbReference>
<dbReference type="GO" id="GO:0019252">
    <property type="term" value="P:starch biosynthetic process"/>
    <property type="evidence" value="ECO:0007669"/>
    <property type="project" value="UniProtKB-KW"/>
</dbReference>
<evidence type="ECO:0000313" key="8">
    <source>
        <dbReference type="EMBL" id="KAL3521994.1"/>
    </source>
</evidence>
<dbReference type="PANTHER" id="PTHR46083">
    <property type="match status" value="1"/>
</dbReference>
<dbReference type="GO" id="GO:0009011">
    <property type="term" value="F:alpha-1,4-glucan glucosyltransferase (ADP-glucose donor) activity"/>
    <property type="evidence" value="ECO:0007669"/>
    <property type="project" value="UniProtKB-EC"/>
</dbReference>
<dbReference type="Gene3D" id="3.40.50.2000">
    <property type="entry name" value="Glycogen Phosphorylase B"/>
    <property type="match status" value="3"/>
</dbReference>